<organism evidence="7 8">
    <name type="scientific">Meloidogyne enterolobii</name>
    <name type="common">Root-knot nematode worm</name>
    <name type="synonym">Meloidogyne mayaguensis</name>
    <dbReference type="NCBI Taxonomy" id="390850"/>
    <lineage>
        <taxon>Eukaryota</taxon>
        <taxon>Metazoa</taxon>
        <taxon>Ecdysozoa</taxon>
        <taxon>Nematoda</taxon>
        <taxon>Chromadorea</taxon>
        <taxon>Rhabditida</taxon>
        <taxon>Tylenchina</taxon>
        <taxon>Tylenchomorpha</taxon>
        <taxon>Tylenchoidea</taxon>
        <taxon>Meloidogynidae</taxon>
        <taxon>Meloidogyninae</taxon>
        <taxon>Meloidogyne</taxon>
    </lineage>
</organism>
<dbReference type="Proteomes" id="UP000580250">
    <property type="component" value="Unassembled WGS sequence"/>
</dbReference>
<dbReference type="InterPro" id="IPR001661">
    <property type="entry name" value="Glyco_hydro_37"/>
</dbReference>
<comment type="caution">
    <text evidence="7">The sequence shown here is derived from an EMBL/GenBank/DDBJ whole genome shotgun (WGS) entry which is preliminary data.</text>
</comment>
<dbReference type="PRINTS" id="PR00744">
    <property type="entry name" value="GLHYDRLASE37"/>
</dbReference>
<proteinExistence type="inferred from homology"/>
<dbReference type="OrthoDB" id="3542292at2759"/>
<evidence type="ECO:0000256" key="6">
    <source>
        <dbReference type="RuleBase" id="RU361180"/>
    </source>
</evidence>
<sequence>MNYWTMANLSKEIGQNEKAKYYQEMAQNLTDSIHQVLYSKEDGVWYDLDLVEKKLRDKFYPSNIYPLLLENRPNDVCDRIVNYLYKSGALEFKGGIPSSMERNSSEQWDFPNGWAPQQHLFVVSLLNCKNNEKAKNIANKIVNGFLTTTFNGFFTPKKESLPKCGRNMMFGLEMGKLDLEGNIPLSRVLDGVMELFWNLLECFIQNWEEIR</sequence>
<dbReference type="SUPFAM" id="SSF48208">
    <property type="entry name" value="Six-hairpin glycosidases"/>
    <property type="match status" value="1"/>
</dbReference>
<name>A0A6V7VJ48_MELEN</name>
<protein>
    <recommendedName>
        <fullName evidence="3 6">Trehalase</fullName>
        <ecNumber evidence="2 6">3.2.1.28</ecNumber>
    </recommendedName>
    <alternativeName>
        <fullName evidence="6">Alpha-trehalose glucohydrolase</fullName>
    </alternativeName>
</protein>
<dbReference type="PROSITE" id="PS00928">
    <property type="entry name" value="TREHALASE_2"/>
    <property type="match status" value="1"/>
</dbReference>
<dbReference type="Gene3D" id="1.50.10.10">
    <property type="match status" value="1"/>
</dbReference>
<keyword evidence="5 6" id="KW-0326">Glycosidase</keyword>
<dbReference type="GO" id="GO:0005993">
    <property type="term" value="P:trehalose catabolic process"/>
    <property type="evidence" value="ECO:0007669"/>
    <property type="project" value="TreeGrafter"/>
</dbReference>
<dbReference type="PANTHER" id="PTHR23403:SF3">
    <property type="entry name" value="TREHALASE"/>
    <property type="match status" value="1"/>
</dbReference>
<dbReference type="InterPro" id="IPR018232">
    <property type="entry name" value="Glyco_hydro_37_CS"/>
</dbReference>
<accession>A0A6V7VJ48</accession>
<keyword evidence="4 6" id="KW-0378">Hydrolase</keyword>
<dbReference type="EC" id="3.2.1.28" evidence="2 6"/>
<dbReference type="EMBL" id="CAJEWN010000243">
    <property type="protein sequence ID" value="CAD2174852.1"/>
    <property type="molecule type" value="Genomic_DNA"/>
</dbReference>
<evidence type="ECO:0000313" key="8">
    <source>
        <dbReference type="Proteomes" id="UP000580250"/>
    </source>
</evidence>
<reference evidence="7 8" key="1">
    <citation type="submission" date="2020-08" db="EMBL/GenBank/DDBJ databases">
        <authorList>
            <person name="Koutsovoulos G."/>
            <person name="Danchin GJ E."/>
        </authorList>
    </citation>
    <scope>NUCLEOTIDE SEQUENCE [LARGE SCALE GENOMIC DNA]</scope>
</reference>
<evidence type="ECO:0000256" key="1">
    <source>
        <dbReference type="ARBA" id="ARBA00005615"/>
    </source>
</evidence>
<evidence type="ECO:0000256" key="5">
    <source>
        <dbReference type="ARBA" id="ARBA00023295"/>
    </source>
</evidence>
<evidence type="ECO:0000256" key="4">
    <source>
        <dbReference type="ARBA" id="ARBA00022801"/>
    </source>
</evidence>
<evidence type="ECO:0000256" key="2">
    <source>
        <dbReference type="ARBA" id="ARBA00012757"/>
    </source>
</evidence>
<evidence type="ECO:0000313" key="7">
    <source>
        <dbReference type="EMBL" id="CAD2174852.1"/>
    </source>
</evidence>
<dbReference type="InterPro" id="IPR008928">
    <property type="entry name" value="6-hairpin_glycosidase_sf"/>
</dbReference>
<comment type="similarity">
    <text evidence="1 6">Belongs to the glycosyl hydrolase 37 family.</text>
</comment>
<dbReference type="Pfam" id="PF01204">
    <property type="entry name" value="Trehalase"/>
    <property type="match status" value="1"/>
</dbReference>
<comment type="catalytic activity">
    <reaction evidence="6">
        <text>alpha,alpha-trehalose + H2O = alpha-D-glucose + beta-D-glucose</text>
        <dbReference type="Rhea" id="RHEA:32675"/>
        <dbReference type="ChEBI" id="CHEBI:15377"/>
        <dbReference type="ChEBI" id="CHEBI:15903"/>
        <dbReference type="ChEBI" id="CHEBI:16551"/>
        <dbReference type="ChEBI" id="CHEBI:17925"/>
        <dbReference type="EC" id="3.2.1.28"/>
    </reaction>
</comment>
<dbReference type="PANTHER" id="PTHR23403">
    <property type="entry name" value="TREHALASE"/>
    <property type="match status" value="1"/>
</dbReference>
<dbReference type="GO" id="GO:0004555">
    <property type="term" value="F:alpha,alpha-trehalase activity"/>
    <property type="evidence" value="ECO:0007669"/>
    <property type="project" value="UniProtKB-EC"/>
</dbReference>
<dbReference type="InterPro" id="IPR012341">
    <property type="entry name" value="6hp_glycosidase-like_sf"/>
</dbReference>
<evidence type="ECO:0000256" key="3">
    <source>
        <dbReference type="ARBA" id="ARBA00019905"/>
    </source>
</evidence>
<dbReference type="AlphaFoldDB" id="A0A6V7VJ48"/>
<gene>
    <name evidence="7" type="ORF">MENT_LOCUS26548</name>
</gene>